<proteinExistence type="predicted"/>
<name>A0A699ZB45_HAELA</name>
<feature type="coiled-coil region" evidence="1">
    <location>
        <begin position="50"/>
        <end position="94"/>
    </location>
</feature>
<organism evidence="2 3">
    <name type="scientific">Haematococcus lacustris</name>
    <name type="common">Green alga</name>
    <name type="synonym">Haematococcus pluvialis</name>
    <dbReference type="NCBI Taxonomy" id="44745"/>
    <lineage>
        <taxon>Eukaryota</taxon>
        <taxon>Viridiplantae</taxon>
        <taxon>Chlorophyta</taxon>
        <taxon>core chlorophytes</taxon>
        <taxon>Chlorophyceae</taxon>
        <taxon>CS clade</taxon>
        <taxon>Chlamydomonadales</taxon>
        <taxon>Haematococcaceae</taxon>
        <taxon>Haematococcus</taxon>
    </lineage>
</organism>
<evidence type="ECO:0000313" key="2">
    <source>
        <dbReference type="EMBL" id="GFH16446.1"/>
    </source>
</evidence>
<keyword evidence="1" id="KW-0175">Coiled coil</keyword>
<sequence length="125" mass="14266">MKGASLYEDVLKLLDDAAMLEDKGMLVEAAQMYQRALSKEPQHMQLRHYLNQLNNRINQQAVAHKAAERQQEYQQHLAGEANKANLQLAAHEREPPLRRGRVMPGGHTRNMQATAWVVLFRLPAT</sequence>
<evidence type="ECO:0000313" key="3">
    <source>
        <dbReference type="Proteomes" id="UP000485058"/>
    </source>
</evidence>
<evidence type="ECO:0008006" key="4">
    <source>
        <dbReference type="Google" id="ProtNLM"/>
    </source>
</evidence>
<comment type="caution">
    <text evidence="2">The sequence shown here is derived from an EMBL/GenBank/DDBJ whole genome shotgun (WGS) entry which is preliminary data.</text>
</comment>
<protein>
    <recommendedName>
        <fullName evidence="4">TPR_REGION domain-containing protein</fullName>
    </recommendedName>
</protein>
<feature type="non-terminal residue" evidence="2">
    <location>
        <position position="1"/>
    </location>
</feature>
<evidence type="ECO:0000256" key="1">
    <source>
        <dbReference type="SAM" id="Coils"/>
    </source>
</evidence>
<reference evidence="2 3" key="1">
    <citation type="submission" date="2020-02" db="EMBL/GenBank/DDBJ databases">
        <title>Draft genome sequence of Haematococcus lacustris strain NIES-144.</title>
        <authorList>
            <person name="Morimoto D."/>
            <person name="Nakagawa S."/>
            <person name="Yoshida T."/>
            <person name="Sawayama S."/>
        </authorList>
    </citation>
    <scope>NUCLEOTIDE SEQUENCE [LARGE SCALE GENOMIC DNA]</scope>
    <source>
        <strain evidence="2 3">NIES-144</strain>
    </source>
</reference>
<dbReference type="AlphaFoldDB" id="A0A699ZB45"/>
<dbReference type="EMBL" id="BLLF01000998">
    <property type="protein sequence ID" value="GFH16446.1"/>
    <property type="molecule type" value="Genomic_DNA"/>
</dbReference>
<dbReference type="Proteomes" id="UP000485058">
    <property type="component" value="Unassembled WGS sequence"/>
</dbReference>
<accession>A0A699ZB45</accession>
<keyword evidence="3" id="KW-1185">Reference proteome</keyword>
<gene>
    <name evidence="2" type="ORF">HaLaN_12868</name>
</gene>